<sequence>MTLEMKRRVSQKIHPFIKPAPIHQASSKPPSYTY</sequence>
<name>A0A8S5SZM8_9CAUD</name>
<accession>A0A8S5SZM8</accession>
<dbReference type="EMBL" id="BK032705">
    <property type="protein sequence ID" value="DAF55994.1"/>
    <property type="molecule type" value="Genomic_DNA"/>
</dbReference>
<feature type="region of interest" description="Disordered" evidence="1">
    <location>
        <begin position="1"/>
        <end position="34"/>
    </location>
</feature>
<protein>
    <submittedName>
        <fullName evidence="2">Uncharacterized protein</fullName>
    </submittedName>
</protein>
<feature type="compositionally biased region" description="Polar residues" evidence="1">
    <location>
        <begin position="24"/>
        <end position="34"/>
    </location>
</feature>
<evidence type="ECO:0000313" key="2">
    <source>
        <dbReference type="EMBL" id="DAF55994.1"/>
    </source>
</evidence>
<reference evidence="2" key="1">
    <citation type="journal article" date="2021" name="Proc. Natl. Acad. Sci. U.S.A.">
        <title>A Catalog of Tens of Thousands of Viruses from Human Metagenomes Reveals Hidden Associations with Chronic Diseases.</title>
        <authorList>
            <person name="Tisza M.J."/>
            <person name="Buck C.B."/>
        </authorList>
    </citation>
    <scope>NUCLEOTIDE SEQUENCE</scope>
    <source>
        <strain evidence="2">CtKmJ5</strain>
    </source>
</reference>
<proteinExistence type="predicted"/>
<organism evidence="2">
    <name type="scientific">Podoviridae sp. ctKmJ5</name>
    <dbReference type="NCBI Taxonomy" id="2827732"/>
    <lineage>
        <taxon>Viruses</taxon>
        <taxon>Duplodnaviria</taxon>
        <taxon>Heunggongvirae</taxon>
        <taxon>Uroviricota</taxon>
        <taxon>Caudoviricetes</taxon>
    </lineage>
</organism>
<evidence type="ECO:0000256" key="1">
    <source>
        <dbReference type="SAM" id="MobiDB-lite"/>
    </source>
</evidence>